<dbReference type="RefSeq" id="WP_042687463.1">
    <property type="nucleotide sequence ID" value="NZ_DUIH01000011.1"/>
</dbReference>
<accession>A0A832RSQ6</accession>
<proteinExistence type="predicted"/>
<gene>
    <name evidence="1" type="ORF">HA299_03360</name>
</gene>
<comment type="caution">
    <text evidence="1">The sequence shown here is derived from an EMBL/GenBank/DDBJ whole genome shotgun (WGS) entry which is preliminary data.</text>
</comment>
<sequence>MDELLISDKKKIELLKTLSDGKVYTYYNLSKTLRTNYETVKKNCKFLELLNLVEVNKVEREESATGIASYRVKITKEGMRVVQSLH</sequence>
<dbReference type="EMBL" id="DUIH01000011">
    <property type="protein sequence ID" value="HIH69643.1"/>
    <property type="molecule type" value="Genomic_DNA"/>
</dbReference>
<organism evidence="1 2">
    <name type="scientific">Methermicoccus shengliensis</name>
    <dbReference type="NCBI Taxonomy" id="660064"/>
    <lineage>
        <taxon>Archaea</taxon>
        <taxon>Methanobacteriati</taxon>
        <taxon>Methanobacteriota</taxon>
        <taxon>Stenosarchaea group</taxon>
        <taxon>Methanomicrobia</taxon>
        <taxon>Methanosarcinales</taxon>
        <taxon>Methermicoccaceae</taxon>
        <taxon>Methermicoccus</taxon>
    </lineage>
</organism>
<dbReference type="AlphaFoldDB" id="A0A832RSQ6"/>
<dbReference type="InterPro" id="IPR036388">
    <property type="entry name" value="WH-like_DNA-bd_sf"/>
</dbReference>
<dbReference type="Proteomes" id="UP000600363">
    <property type="component" value="Unassembled WGS sequence"/>
</dbReference>
<dbReference type="Gene3D" id="1.10.10.10">
    <property type="entry name" value="Winged helix-like DNA-binding domain superfamily/Winged helix DNA-binding domain"/>
    <property type="match status" value="1"/>
</dbReference>
<evidence type="ECO:0000313" key="2">
    <source>
        <dbReference type="Proteomes" id="UP000600363"/>
    </source>
</evidence>
<protein>
    <submittedName>
        <fullName evidence="1">Uncharacterized protein</fullName>
    </submittedName>
</protein>
<reference evidence="1" key="1">
    <citation type="journal article" date="2020" name="bioRxiv">
        <title>A rank-normalized archaeal taxonomy based on genome phylogeny resolves widespread incomplete and uneven classifications.</title>
        <authorList>
            <person name="Rinke C."/>
            <person name="Chuvochina M."/>
            <person name="Mussig A.J."/>
            <person name="Chaumeil P.-A."/>
            <person name="Waite D.W."/>
            <person name="Whitman W.B."/>
            <person name="Parks D.H."/>
            <person name="Hugenholtz P."/>
        </authorList>
    </citation>
    <scope>NUCLEOTIDE SEQUENCE</scope>
    <source>
        <strain evidence="1">UBA12518</strain>
    </source>
</reference>
<evidence type="ECO:0000313" key="1">
    <source>
        <dbReference type="EMBL" id="HIH69643.1"/>
    </source>
</evidence>
<name>A0A832RSQ6_9EURY</name>